<proteinExistence type="predicted"/>
<keyword evidence="3" id="KW-1185">Reference proteome</keyword>
<accession>A0ABP1PYT1</accession>
<evidence type="ECO:0008006" key="4">
    <source>
        <dbReference type="Google" id="ProtNLM"/>
    </source>
</evidence>
<keyword evidence="1" id="KW-0472">Membrane</keyword>
<organism evidence="2 3">
    <name type="scientific">Orchesella dallaii</name>
    <dbReference type="NCBI Taxonomy" id="48710"/>
    <lineage>
        <taxon>Eukaryota</taxon>
        <taxon>Metazoa</taxon>
        <taxon>Ecdysozoa</taxon>
        <taxon>Arthropoda</taxon>
        <taxon>Hexapoda</taxon>
        <taxon>Collembola</taxon>
        <taxon>Entomobryomorpha</taxon>
        <taxon>Entomobryoidea</taxon>
        <taxon>Orchesellidae</taxon>
        <taxon>Orchesellinae</taxon>
        <taxon>Orchesella</taxon>
    </lineage>
</organism>
<comment type="caution">
    <text evidence="2">The sequence shown here is derived from an EMBL/GenBank/DDBJ whole genome shotgun (WGS) entry which is preliminary data.</text>
</comment>
<evidence type="ECO:0000313" key="3">
    <source>
        <dbReference type="Proteomes" id="UP001642540"/>
    </source>
</evidence>
<name>A0ABP1PYT1_9HEXA</name>
<keyword evidence="1" id="KW-1133">Transmembrane helix</keyword>
<reference evidence="2 3" key="1">
    <citation type="submission" date="2024-08" db="EMBL/GenBank/DDBJ databases">
        <authorList>
            <person name="Cucini C."/>
            <person name="Frati F."/>
        </authorList>
    </citation>
    <scope>NUCLEOTIDE SEQUENCE [LARGE SCALE GENOMIC DNA]</scope>
</reference>
<protein>
    <recommendedName>
        <fullName evidence="4">Odorant receptor</fullName>
    </recommendedName>
</protein>
<feature type="transmembrane region" description="Helical" evidence="1">
    <location>
        <begin position="119"/>
        <end position="136"/>
    </location>
</feature>
<dbReference type="EMBL" id="CAXLJM020000014">
    <property type="protein sequence ID" value="CAL8080917.1"/>
    <property type="molecule type" value="Genomic_DNA"/>
</dbReference>
<dbReference type="Proteomes" id="UP001642540">
    <property type="component" value="Unassembled WGS sequence"/>
</dbReference>
<feature type="transmembrane region" description="Helical" evidence="1">
    <location>
        <begin position="369"/>
        <end position="391"/>
    </location>
</feature>
<keyword evidence="1" id="KW-0812">Transmembrane</keyword>
<feature type="transmembrane region" description="Helical" evidence="1">
    <location>
        <begin position="429"/>
        <end position="449"/>
    </location>
</feature>
<evidence type="ECO:0000313" key="2">
    <source>
        <dbReference type="EMBL" id="CAL8080917.1"/>
    </source>
</evidence>
<evidence type="ECO:0000256" key="1">
    <source>
        <dbReference type="SAM" id="Phobius"/>
    </source>
</evidence>
<feature type="transmembrane region" description="Helical" evidence="1">
    <location>
        <begin position="330"/>
        <end position="349"/>
    </location>
</feature>
<gene>
    <name evidence="2" type="ORF">ODALV1_LOCUS4778</name>
</gene>
<sequence length="456" mass="53357">MPSNNRGTKTISKGDKKRTCRKLEVQTNANELETRIYIQNHAGIFDKPKSRQKESIHKAEKSSTLLAHNRPYLLSNATFNRLRMIVTIGMLSANFPWRWNNRTKRIDRWSPVMVKFWKLYWYLSVLQSMCMLLYHMQCLKGMYSRNLETYRGIFAYSGILYWYTCHVGYRTCMFLYEDDIRKYINRLQDMNEEYVNKYLIHADKNIELGVGRMVVNLSIPTAAFQIANSLFLFLIKPSAPYYLTSNIKPLLWYALIPGALQDLTVMEHTICTYLILSWLQVSHTSSMEFWLREMHKDSKAKTVSDKFRQPNVAIPTYRVLQLMSSSFNDCMASLCIPVWKFSVAFGFIPSGYLWLRSMNRVFLEEFPGILIYPFGVVNCFTMGFGCLAMAARMHDNAKMFLHSWGKTTRKEMKKVLLSCPALRMKVGKFYFITIATTVTFFEVLIHYIIDCIITFP</sequence>